<dbReference type="InterPro" id="IPR001610">
    <property type="entry name" value="PAC"/>
</dbReference>
<dbReference type="PANTHER" id="PTHR43642">
    <property type="entry name" value="HYBRID SIGNAL TRANSDUCTION HISTIDINE KINASE G"/>
    <property type="match status" value="1"/>
</dbReference>
<dbReference type="InterPro" id="IPR003018">
    <property type="entry name" value="GAF"/>
</dbReference>
<dbReference type="Pfam" id="PF08447">
    <property type="entry name" value="PAS_3"/>
    <property type="match status" value="1"/>
</dbReference>
<dbReference type="Pfam" id="PF01590">
    <property type="entry name" value="GAF"/>
    <property type="match status" value="1"/>
</dbReference>
<dbReference type="InterPro" id="IPR029016">
    <property type="entry name" value="GAF-like_dom_sf"/>
</dbReference>
<dbReference type="Pfam" id="PF13191">
    <property type="entry name" value="AAA_16"/>
    <property type="match status" value="1"/>
</dbReference>
<dbReference type="InterPro" id="IPR008271">
    <property type="entry name" value="Ser/Thr_kinase_AS"/>
</dbReference>
<dbReference type="InterPro" id="IPR000014">
    <property type="entry name" value="PAS"/>
</dbReference>
<reference evidence="4 5" key="1">
    <citation type="submission" date="2016-10" db="EMBL/GenBank/DDBJ databases">
        <authorList>
            <person name="de Groot N.N."/>
        </authorList>
    </citation>
    <scope>NUCLEOTIDE SEQUENCE [LARGE SCALE GENOMIC DNA]</scope>
    <source>
        <strain evidence="4 5">MT12</strain>
    </source>
</reference>
<dbReference type="CDD" id="cd00130">
    <property type="entry name" value="PAS"/>
    <property type="match status" value="1"/>
</dbReference>
<feature type="domain" description="PAS" evidence="2">
    <location>
        <begin position="1475"/>
        <end position="1545"/>
    </location>
</feature>
<evidence type="ECO:0000313" key="4">
    <source>
        <dbReference type="EMBL" id="SED35587.1"/>
    </source>
</evidence>
<dbReference type="FunFam" id="3.30.450.20:FF:000099">
    <property type="entry name" value="Sensory box sensor histidine kinase"/>
    <property type="match status" value="1"/>
</dbReference>
<dbReference type="Gene3D" id="3.40.50.300">
    <property type="entry name" value="P-loop containing nucleotide triphosphate hydrolases"/>
    <property type="match status" value="1"/>
</dbReference>
<evidence type="ECO:0000259" key="2">
    <source>
        <dbReference type="PROSITE" id="PS50112"/>
    </source>
</evidence>
<dbReference type="GO" id="GO:0009882">
    <property type="term" value="F:blue light photoreceptor activity"/>
    <property type="evidence" value="ECO:0007669"/>
    <property type="project" value="UniProtKB-ARBA"/>
</dbReference>
<dbReference type="Gene3D" id="3.30.450.20">
    <property type="entry name" value="PAS domain"/>
    <property type="match status" value="1"/>
</dbReference>
<dbReference type="SMART" id="SM00220">
    <property type="entry name" value="S_TKc"/>
    <property type="match status" value="1"/>
</dbReference>
<dbReference type="PROSITE" id="PS50112">
    <property type="entry name" value="PAS"/>
    <property type="match status" value="1"/>
</dbReference>
<dbReference type="GO" id="GO:0004672">
    <property type="term" value="F:protein kinase activity"/>
    <property type="evidence" value="ECO:0007669"/>
    <property type="project" value="InterPro"/>
</dbReference>
<dbReference type="SUPFAM" id="SSF55781">
    <property type="entry name" value="GAF domain-like"/>
    <property type="match status" value="1"/>
</dbReference>
<accession>A0A1H5A001</accession>
<dbReference type="RefSeq" id="WP_092119343.1">
    <property type="nucleotide sequence ID" value="NZ_FNTH01000001.1"/>
</dbReference>
<feature type="domain" description="Protein kinase" evidence="1">
    <location>
        <begin position="1"/>
        <end position="270"/>
    </location>
</feature>
<protein>
    <submittedName>
        <fullName evidence="4">PAS domain S-box-containing protein</fullName>
    </submittedName>
</protein>
<dbReference type="InterPro" id="IPR000700">
    <property type="entry name" value="PAS-assoc_C"/>
</dbReference>
<dbReference type="InterPro" id="IPR041664">
    <property type="entry name" value="AAA_16"/>
</dbReference>
<dbReference type="SUPFAM" id="SSF56112">
    <property type="entry name" value="Protein kinase-like (PK-like)"/>
    <property type="match status" value="1"/>
</dbReference>
<dbReference type="SUPFAM" id="SSF52540">
    <property type="entry name" value="P-loop containing nucleoside triphosphate hydrolases"/>
    <property type="match status" value="1"/>
</dbReference>
<dbReference type="InterPro" id="IPR035965">
    <property type="entry name" value="PAS-like_dom_sf"/>
</dbReference>
<dbReference type="OrthoDB" id="9789238at2"/>
<dbReference type="PROSITE" id="PS00108">
    <property type="entry name" value="PROTEIN_KINASE_ST"/>
    <property type="match status" value="1"/>
</dbReference>
<dbReference type="PANTHER" id="PTHR43642:SF1">
    <property type="entry name" value="HYBRID SIGNAL TRANSDUCTION HISTIDINE KINASE G"/>
    <property type="match status" value="1"/>
</dbReference>
<dbReference type="CDD" id="cd14014">
    <property type="entry name" value="STKc_PknB_like"/>
    <property type="match status" value="1"/>
</dbReference>
<dbReference type="InterPro" id="IPR013655">
    <property type="entry name" value="PAS_fold_3"/>
</dbReference>
<dbReference type="Gene3D" id="3.30.450.40">
    <property type="match status" value="1"/>
</dbReference>
<dbReference type="GO" id="GO:0005524">
    <property type="term" value="F:ATP binding"/>
    <property type="evidence" value="ECO:0007669"/>
    <property type="project" value="InterPro"/>
</dbReference>
<dbReference type="PROSITE" id="PS50011">
    <property type="entry name" value="PROTEIN_KINASE_DOM"/>
    <property type="match status" value="1"/>
</dbReference>
<dbReference type="InterPro" id="IPR027417">
    <property type="entry name" value="P-loop_NTPase"/>
</dbReference>
<feature type="domain" description="PAC" evidence="3">
    <location>
        <begin position="1548"/>
        <end position="1600"/>
    </location>
</feature>
<dbReference type="InterPro" id="IPR011009">
    <property type="entry name" value="Kinase-like_dom_sf"/>
</dbReference>
<dbReference type="EMBL" id="FNTH01000001">
    <property type="protein sequence ID" value="SED35587.1"/>
    <property type="molecule type" value="Genomic_DNA"/>
</dbReference>
<dbReference type="SMART" id="SM00065">
    <property type="entry name" value="GAF"/>
    <property type="match status" value="1"/>
</dbReference>
<name>A0A1H5A001_9BRAD</name>
<evidence type="ECO:0000313" key="5">
    <source>
        <dbReference type="Proteomes" id="UP000198992"/>
    </source>
</evidence>
<organism evidence="4 5">
    <name type="scientific">Bradyrhizobium erythrophlei</name>
    <dbReference type="NCBI Taxonomy" id="1437360"/>
    <lineage>
        <taxon>Bacteria</taxon>
        <taxon>Pseudomonadati</taxon>
        <taxon>Pseudomonadota</taxon>
        <taxon>Alphaproteobacteria</taxon>
        <taxon>Hyphomicrobiales</taxon>
        <taxon>Nitrobacteraceae</taxon>
        <taxon>Bradyrhizobium</taxon>
    </lineage>
</organism>
<dbReference type="SMART" id="SM00091">
    <property type="entry name" value="PAS"/>
    <property type="match status" value="1"/>
</dbReference>
<gene>
    <name evidence="4" type="ORF">SAMN05444164_4527</name>
</gene>
<dbReference type="SUPFAM" id="SSF55785">
    <property type="entry name" value="PYP-like sensor domain (PAS domain)"/>
    <property type="match status" value="1"/>
</dbReference>
<dbReference type="SMART" id="SM00086">
    <property type="entry name" value="PAC"/>
    <property type="match status" value="1"/>
</dbReference>
<evidence type="ECO:0000259" key="3">
    <source>
        <dbReference type="PROSITE" id="PS50113"/>
    </source>
</evidence>
<dbReference type="NCBIfam" id="TIGR00229">
    <property type="entry name" value="sensory_box"/>
    <property type="match status" value="1"/>
</dbReference>
<dbReference type="Proteomes" id="UP000198992">
    <property type="component" value="Unassembled WGS sequence"/>
</dbReference>
<dbReference type="InterPro" id="IPR000719">
    <property type="entry name" value="Prot_kinase_dom"/>
</dbReference>
<evidence type="ECO:0000259" key="1">
    <source>
        <dbReference type="PROSITE" id="PS50011"/>
    </source>
</evidence>
<proteinExistence type="predicted"/>
<dbReference type="InterPro" id="IPR053159">
    <property type="entry name" value="Hybrid_Histidine_Kinase"/>
</dbReference>
<dbReference type="Pfam" id="PF00069">
    <property type="entry name" value="Pkinase"/>
    <property type="match status" value="1"/>
</dbReference>
<dbReference type="PROSITE" id="PS50113">
    <property type="entry name" value="PAC"/>
    <property type="match status" value="1"/>
</dbReference>
<sequence>MFKKAEDGGVIWVLSREGDTLLRRVQRQVADGELIKPTSVLTASENVASNSFNGLTRGYELAEYLDDDWALRPIEISHENGQATVIFEDPGGELLSQLLDAPMETEMFLRLAIGITAAVGNMHQRGLVHKDIKPANILVNSRDEKVRLTGFGVASRIPRERQSPEPPEFIAGTIAYMAPEQTGRMNRSIDSRSDLYALGITFYQMLTGRQPFNAADAMEWIHCHIARRPPSPVEHIPDISPAISAIVMKLLEKAAEDRYQTAAGLEHDLRCCLSQWEKLHQVSPFPLGERDVPDRLLIPEKLYGRERDIETLLAAFDSVLANGAPELVLVSGYSGIGKSAAVNELHKVLVLPRGLFASGKFDQYKRDIPYATLAQAFQSLVRQLLVRPETKLSEWRDRLLEALEPNGQLIVDLVPELKLIIGDQPAVPELPPVQAKVRFQQAFRSFIGVFARPEHPLALFLDDLQWLDAATLDLVESLLIQPDLRYLLLIGAYRDNEVDSTHPLVRKLDLIRQDGGRTRQIVLAPLAREDLTQLIMDSLHCGSRRAEPLAQMVHEKTAGNPFFAIQFVSTLVDEALLTFDHLNAQWQWDLSRIDAQEYTANVVDLMVGKLNRLPVETQETLQLLACLGNTSDVQLLSMVQGTPVHKLHADLWEARRAELVVRSDNSYTFVHDRVQEAAYSRIPADRRAETHLRLARLLNLHAAPDKREEAIFEIVAQFDRAVTLIASRDEREQLAELNLAAGRRAKASAAYASALKYFVSGTTLLTDDCWRRRHDLAFQLQLQRAECEFLTGDLKGADERLAMLSSQAATEVERSAVTCLRVDLYTALDRPDQAVAVCLAYLRLFGIKWSSHPTEQDARQEYDQVWSNLRGRAIEDLIDLPLMTDLASLAILDVLTKVAAPAIFTDANLFSLVICRIVNLSLQRGNSDGSCFAYVSFALTPNARLDSDRNASRFGNLGYELVERRGLRRFQARTYLAFGKLVPWTQHVRASRDIANRTIDAALKAGDITYATYSLNLRNAYRLAAGDPLAEVQRDAEGGIEFQRRAKVGLSIVAVATQLSLVRTLRGLSPQFGSMDGAEFDEVSFERQLASDPSMASSECWYWVRKLQGRFLAGDYLVAVEAASKAKALLWSSAAFFEEAEYHFYAALSHAACWAAAATRQRRQHENALAAHYGQLETWADNCPANFESRVALVGAEIARIGGRDLEAMRLYERAIQTAHANGFVNNEGIANELTARFYMGRGFETIARAYLREARACYQRWGADGKVRQLDSLHPWLREHDPIRAADTTIATRSEHLDFATVVKVSQTLSGEMVLENLVDALMRLAIEHAGAERGVLLLSHGGDLRQEAEAITTNNGIIVRRAVDPEAHHPDTIVQYAMRAREIVIVDDASADPIYSTDAYVLGRKVKSVLCLPLINESKITGVLYLENNLARRVFTPNRIAVVKLLALQAAISLENTQLYGHLAQAERALSISERNLQLTINTIPALVWSTRTDGTVEFVNQHYCDYAGLDVQQFLERGWNVAVHPDDLKRLKGVWEGLIASGKGGEAEARFRRADGEYRWFLARVSPLHDEDGNIVRWYGVNTDIEDRKRAEIHLTGEKQILEMVASSRPLREVLEALCKFFEGFAPGCYCGIYPIDTNGKTFQYGVAPLFPAVILIQSRKRWSISTTRPAAARSKKRSRSLRRILDRTSDG</sequence>
<dbReference type="Gene3D" id="1.10.510.10">
    <property type="entry name" value="Transferase(Phosphotransferase) domain 1"/>
    <property type="match status" value="1"/>
</dbReference>